<dbReference type="AlphaFoldDB" id="A0A0A9EJV9"/>
<sequence>MRLACAVTQKLNHSNNEKSNQHVPYSCTKKNSNFF</sequence>
<organism evidence="1">
    <name type="scientific">Arundo donax</name>
    <name type="common">Giant reed</name>
    <name type="synonym">Donax arundinaceus</name>
    <dbReference type="NCBI Taxonomy" id="35708"/>
    <lineage>
        <taxon>Eukaryota</taxon>
        <taxon>Viridiplantae</taxon>
        <taxon>Streptophyta</taxon>
        <taxon>Embryophyta</taxon>
        <taxon>Tracheophyta</taxon>
        <taxon>Spermatophyta</taxon>
        <taxon>Magnoliopsida</taxon>
        <taxon>Liliopsida</taxon>
        <taxon>Poales</taxon>
        <taxon>Poaceae</taxon>
        <taxon>PACMAD clade</taxon>
        <taxon>Arundinoideae</taxon>
        <taxon>Arundineae</taxon>
        <taxon>Arundo</taxon>
    </lineage>
</organism>
<reference evidence="1" key="2">
    <citation type="journal article" date="2015" name="Data Brief">
        <title>Shoot transcriptome of the giant reed, Arundo donax.</title>
        <authorList>
            <person name="Barrero R.A."/>
            <person name="Guerrero F.D."/>
            <person name="Moolhuijzen P."/>
            <person name="Goolsby J.A."/>
            <person name="Tidwell J."/>
            <person name="Bellgard S.E."/>
            <person name="Bellgard M.I."/>
        </authorList>
    </citation>
    <scope>NUCLEOTIDE SEQUENCE</scope>
    <source>
        <tissue evidence="1">Shoot tissue taken approximately 20 cm above the soil surface</tissue>
    </source>
</reference>
<protein>
    <submittedName>
        <fullName evidence="1">Uncharacterized protein</fullName>
    </submittedName>
</protein>
<name>A0A0A9EJV9_ARUDO</name>
<evidence type="ECO:0000313" key="1">
    <source>
        <dbReference type="EMBL" id="JAD98095.1"/>
    </source>
</evidence>
<reference evidence="1" key="1">
    <citation type="submission" date="2014-09" db="EMBL/GenBank/DDBJ databases">
        <authorList>
            <person name="Magalhaes I.L.F."/>
            <person name="Oliveira U."/>
            <person name="Santos F.R."/>
            <person name="Vidigal T.H.D.A."/>
            <person name="Brescovit A.D."/>
            <person name="Santos A.J."/>
        </authorList>
    </citation>
    <scope>NUCLEOTIDE SEQUENCE</scope>
    <source>
        <tissue evidence="1">Shoot tissue taken approximately 20 cm above the soil surface</tissue>
    </source>
</reference>
<dbReference type="EMBL" id="GBRH01199800">
    <property type="protein sequence ID" value="JAD98095.1"/>
    <property type="molecule type" value="Transcribed_RNA"/>
</dbReference>
<proteinExistence type="predicted"/>
<accession>A0A0A9EJV9</accession>